<proteinExistence type="predicted"/>
<evidence type="ECO:0000313" key="3">
    <source>
        <dbReference type="Proteomes" id="UP001430848"/>
    </source>
</evidence>
<organism evidence="2 3">
    <name type="scientific">Diaporthe eres</name>
    <name type="common">Phomopsis oblonga</name>
    <dbReference type="NCBI Taxonomy" id="83184"/>
    <lineage>
        <taxon>Eukaryota</taxon>
        <taxon>Fungi</taxon>
        <taxon>Dikarya</taxon>
        <taxon>Ascomycota</taxon>
        <taxon>Pezizomycotina</taxon>
        <taxon>Sordariomycetes</taxon>
        <taxon>Sordariomycetidae</taxon>
        <taxon>Diaporthales</taxon>
        <taxon>Diaporthaceae</taxon>
        <taxon>Diaporthe</taxon>
        <taxon>Diaporthe eres species complex</taxon>
    </lineage>
</organism>
<protein>
    <submittedName>
        <fullName evidence="2">Uncharacterized protein</fullName>
    </submittedName>
</protein>
<keyword evidence="3" id="KW-1185">Reference proteome</keyword>
<evidence type="ECO:0000313" key="2">
    <source>
        <dbReference type="EMBL" id="KAK7714378.1"/>
    </source>
</evidence>
<feature type="compositionally biased region" description="Gly residues" evidence="1">
    <location>
        <begin position="127"/>
        <end position="136"/>
    </location>
</feature>
<accession>A0ABR1NT05</accession>
<comment type="caution">
    <text evidence="2">The sequence shown here is derived from an EMBL/GenBank/DDBJ whole genome shotgun (WGS) entry which is preliminary data.</text>
</comment>
<feature type="region of interest" description="Disordered" evidence="1">
    <location>
        <begin position="72"/>
        <end position="155"/>
    </location>
</feature>
<feature type="compositionally biased region" description="Basic and acidic residues" evidence="1">
    <location>
        <begin position="102"/>
        <end position="118"/>
    </location>
</feature>
<dbReference type="Proteomes" id="UP001430848">
    <property type="component" value="Unassembled WGS sequence"/>
</dbReference>
<gene>
    <name evidence="2" type="ORF">SLS63_011780</name>
</gene>
<sequence>MPSNERDEIVFGFTEKEVKFLIMSLKCIETHGNRRYLNCARLGQLTGYSSADAFKFYMDQLLRKIIELPPVDLTSGSDEQKHADTATAADTASQVPTPASDEDGKTGSRDGQGDEKNLENTSDYKGIGDGMDGAGGDPEEEKELEALGSAYAWDC</sequence>
<dbReference type="EMBL" id="JAKNSF020000118">
    <property type="protein sequence ID" value="KAK7714378.1"/>
    <property type="molecule type" value="Genomic_DNA"/>
</dbReference>
<reference evidence="2 3" key="1">
    <citation type="submission" date="2024-02" db="EMBL/GenBank/DDBJ databases">
        <title>De novo assembly and annotation of 12 fungi associated with fruit tree decline syndrome in Ontario, Canada.</title>
        <authorList>
            <person name="Sulman M."/>
            <person name="Ellouze W."/>
            <person name="Ilyukhin E."/>
        </authorList>
    </citation>
    <scope>NUCLEOTIDE SEQUENCE [LARGE SCALE GENOMIC DNA]</scope>
    <source>
        <strain evidence="2 3">M169</strain>
    </source>
</reference>
<name>A0ABR1NT05_DIAER</name>
<evidence type="ECO:0000256" key="1">
    <source>
        <dbReference type="SAM" id="MobiDB-lite"/>
    </source>
</evidence>